<feature type="transmembrane region" description="Helical" evidence="1">
    <location>
        <begin position="428"/>
        <end position="449"/>
    </location>
</feature>
<evidence type="ECO:0000313" key="5">
    <source>
        <dbReference type="Proteomes" id="UP000232638"/>
    </source>
</evidence>
<evidence type="ECO:0000256" key="1">
    <source>
        <dbReference type="SAM" id="Phobius"/>
    </source>
</evidence>
<sequence>MKTWTTTIFRAIKGIERPLADALFALLLLACVIAAGWLVARHDRYWDWTGEGANSLSPESAAILSRLDSPLRASVFADPQDPLGKAIERLLARYRHALPGLMVRFIDPQRFPEQARDAKVTLAGQIMLEYRGRRETLSRVGERTLSAAIARLAGTRAPWVAVLEGHGERRIDGEGGADLGRFAQELKERGFLPRNLDLATAADVPVNTHLVLLSNPALALFPGEVQRLARYLERGGNLLWLMDPGPADGLEPLLDLLGIGVLPGTVVDAKAAQFESKTPAVAVIAEFPDDSLGAGLKDPALLPGALAFETRTAPGWTLAGYLSTGSESWNETGRVEGKVFRDEVVGEQAGPLPVVLALTRPLGEDGQVQRVLVVGDGDFLSNAQLDAYGNRALGLKLLRWVSGEEGLFALPPDPAPAAGLILDQDRRLLLGLGALVLLPGLFLVAGLTMRWARARG</sequence>
<name>A0A2K8U318_9GAMM</name>
<keyword evidence="1" id="KW-0812">Transmembrane</keyword>
<dbReference type="InterPro" id="IPR019196">
    <property type="entry name" value="ABC_transp_unknown"/>
</dbReference>
<dbReference type="EMBL" id="CP020370">
    <property type="protein sequence ID" value="AUB79986.1"/>
    <property type="molecule type" value="Genomic_DNA"/>
</dbReference>
<dbReference type="OrthoDB" id="8530910at2"/>
<feature type="domain" description="ABC-type uncharacterised transport system" evidence="2">
    <location>
        <begin position="159"/>
        <end position="384"/>
    </location>
</feature>
<dbReference type="InterPro" id="IPR029062">
    <property type="entry name" value="Class_I_gatase-like"/>
</dbReference>
<dbReference type="RefSeq" id="WP_100917797.1">
    <property type="nucleotide sequence ID" value="NZ_CP020370.1"/>
</dbReference>
<proteinExistence type="predicted"/>
<gene>
    <name evidence="4" type="ORF">THSYN_02740</name>
</gene>
<keyword evidence="1" id="KW-0472">Membrane</keyword>
<dbReference type="Pfam" id="PF09822">
    <property type="entry name" value="ABC_transp_aux"/>
    <property type="match status" value="1"/>
</dbReference>
<dbReference type="SUPFAM" id="SSF52317">
    <property type="entry name" value="Class I glutamine amidotransferase-like"/>
    <property type="match status" value="1"/>
</dbReference>
<evidence type="ECO:0000313" key="4">
    <source>
        <dbReference type="EMBL" id="AUB79986.1"/>
    </source>
</evidence>
<dbReference type="AlphaFoldDB" id="A0A2K8U318"/>
<keyword evidence="5" id="KW-1185">Reference proteome</keyword>
<reference evidence="4 5" key="1">
    <citation type="submission" date="2017-03" db="EMBL/GenBank/DDBJ databases">
        <title>Complete genome sequence of Candidatus 'Thiodictyon syntrophicum' sp. nov. strain Cad16T, a photolithoautotroph purple sulfur bacterium isolated from an alpine meromictic lake.</title>
        <authorList>
            <person name="Luedin S.M."/>
            <person name="Pothier J.F."/>
            <person name="Danza F."/>
            <person name="Storelli N."/>
            <person name="Wittwer M."/>
            <person name="Tonolla M."/>
        </authorList>
    </citation>
    <scope>NUCLEOTIDE SEQUENCE [LARGE SCALE GENOMIC DNA]</scope>
    <source>
        <strain evidence="4 5">Cad16T</strain>
    </source>
</reference>
<evidence type="ECO:0000259" key="3">
    <source>
        <dbReference type="Pfam" id="PF23357"/>
    </source>
</evidence>
<feature type="domain" description="DUF7088" evidence="3">
    <location>
        <begin position="53"/>
        <end position="119"/>
    </location>
</feature>
<feature type="transmembrane region" description="Helical" evidence="1">
    <location>
        <begin position="20"/>
        <end position="40"/>
    </location>
</feature>
<dbReference type="Proteomes" id="UP000232638">
    <property type="component" value="Chromosome"/>
</dbReference>
<organism evidence="4 5">
    <name type="scientific">Candidatus Thiodictyon syntrophicum</name>
    <dbReference type="NCBI Taxonomy" id="1166950"/>
    <lineage>
        <taxon>Bacteria</taxon>
        <taxon>Pseudomonadati</taxon>
        <taxon>Pseudomonadota</taxon>
        <taxon>Gammaproteobacteria</taxon>
        <taxon>Chromatiales</taxon>
        <taxon>Chromatiaceae</taxon>
        <taxon>Thiodictyon</taxon>
    </lineage>
</organism>
<evidence type="ECO:0000259" key="2">
    <source>
        <dbReference type="Pfam" id="PF09822"/>
    </source>
</evidence>
<dbReference type="Pfam" id="PF23357">
    <property type="entry name" value="DUF7088"/>
    <property type="match status" value="1"/>
</dbReference>
<protein>
    <submittedName>
        <fullName evidence="4">ABC transporter</fullName>
    </submittedName>
</protein>
<keyword evidence="1" id="KW-1133">Transmembrane helix</keyword>
<dbReference type="KEGG" id="tsy:THSYN_02740"/>
<accession>A0A2K8U318</accession>
<dbReference type="InterPro" id="IPR055396">
    <property type="entry name" value="DUF7088"/>
</dbReference>